<dbReference type="EMBL" id="CP015163">
    <property type="protein sequence ID" value="AXB41450.1"/>
    <property type="molecule type" value="Genomic_DNA"/>
</dbReference>
<protein>
    <recommendedName>
        <fullName evidence="4">Phytanoyl-CoA dioxygenase</fullName>
    </recommendedName>
</protein>
<dbReference type="GO" id="GO:0016706">
    <property type="term" value="F:2-oxoglutarate-dependent dioxygenase activity"/>
    <property type="evidence" value="ECO:0007669"/>
    <property type="project" value="UniProtKB-ARBA"/>
</dbReference>
<name>A0A344L076_9PSEU</name>
<dbReference type="RefSeq" id="WP_113690704.1">
    <property type="nucleotide sequence ID" value="NZ_CP015163.1"/>
</dbReference>
<reference evidence="2 3" key="1">
    <citation type="submission" date="2016-04" db="EMBL/GenBank/DDBJ databases">
        <title>Complete genome sequence and analysis of deep-sea sediment isolate, Amycolatopsis sp. WP1.</title>
        <authorList>
            <person name="Wang H."/>
            <person name="Chen S."/>
            <person name="Wu Q."/>
        </authorList>
    </citation>
    <scope>NUCLEOTIDE SEQUENCE [LARGE SCALE GENOMIC DNA]</scope>
    <source>
        <strain evidence="2 3">WP1</strain>
    </source>
</reference>
<evidence type="ECO:0000313" key="3">
    <source>
        <dbReference type="Proteomes" id="UP000250434"/>
    </source>
</evidence>
<dbReference type="SUPFAM" id="SSF51197">
    <property type="entry name" value="Clavaminate synthase-like"/>
    <property type="match status" value="1"/>
</dbReference>
<sequence>MTTTDTATEHTVEDFRERGFTHVPGLLTADEVARFSTAAEEALAARSHTDEEFGTRIVATTDAWEHHPTLRELALHPRLGTLAERLAGMPLRVWGGEVLRKDPGRSAPTGWHDDLTFALLDSRLVFNAWIALVDVPAERGCLTFLPGSHRRGGPQRVALAEHTADPDNYLFTHWPELRWNPRVAVPVRAGDVTFHHARTAHYAGANTTDQARLSFLVTFTDAAATYRPLPGRDPLDLRPGQPLPDHRYPRTPRAPGATT</sequence>
<keyword evidence="3" id="KW-1185">Reference proteome</keyword>
<dbReference type="PANTHER" id="PTHR20883:SF46">
    <property type="entry name" value="PHYTANOYL-COA HYDROXYLASE"/>
    <property type="match status" value="1"/>
</dbReference>
<dbReference type="Proteomes" id="UP000250434">
    <property type="component" value="Chromosome"/>
</dbReference>
<dbReference type="Gene3D" id="2.60.120.620">
    <property type="entry name" value="q2cbj1_9rhob like domain"/>
    <property type="match status" value="1"/>
</dbReference>
<dbReference type="OrthoDB" id="9814777at2"/>
<dbReference type="InterPro" id="IPR008775">
    <property type="entry name" value="Phytyl_CoA_dOase-like"/>
</dbReference>
<dbReference type="Pfam" id="PF05721">
    <property type="entry name" value="PhyH"/>
    <property type="match status" value="1"/>
</dbReference>
<proteinExistence type="predicted"/>
<feature type="region of interest" description="Disordered" evidence="1">
    <location>
        <begin position="228"/>
        <end position="259"/>
    </location>
</feature>
<dbReference type="GO" id="GO:0005506">
    <property type="term" value="F:iron ion binding"/>
    <property type="evidence" value="ECO:0007669"/>
    <property type="project" value="UniProtKB-ARBA"/>
</dbReference>
<gene>
    <name evidence="2" type="ORF">A4R43_02015</name>
</gene>
<evidence type="ECO:0000256" key="1">
    <source>
        <dbReference type="SAM" id="MobiDB-lite"/>
    </source>
</evidence>
<accession>A0A344L076</accession>
<dbReference type="KEGG" id="aab:A4R43_02015"/>
<dbReference type="PANTHER" id="PTHR20883">
    <property type="entry name" value="PHYTANOYL-COA DIOXYGENASE DOMAIN CONTAINING 1"/>
    <property type="match status" value="1"/>
</dbReference>
<dbReference type="AlphaFoldDB" id="A0A344L076"/>
<evidence type="ECO:0000313" key="2">
    <source>
        <dbReference type="EMBL" id="AXB41450.1"/>
    </source>
</evidence>
<evidence type="ECO:0008006" key="4">
    <source>
        <dbReference type="Google" id="ProtNLM"/>
    </source>
</evidence>
<organism evidence="2 3">
    <name type="scientific">Amycolatopsis albispora</name>
    <dbReference type="NCBI Taxonomy" id="1804986"/>
    <lineage>
        <taxon>Bacteria</taxon>
        <taxon>Bacillati</taxon>
        <taxon>Actinomycetota</taxon>
        <taxon>Actinomycetes</taxon>
        <taxon>Pseudonocardiales</taxon>
        <taxon>Pseudonocardiaceae</taxon>
        <taxon>Amycolatopsis</taxon>
    </lineage>
</organism>